<evidence type="ECO:0000313" key="6">
    <source>
        <dbReference type="EMBL" id="GAH26439.1"/>
    </source>
</evidence>
<dbReference type="NCBIfam" id="TIGR01727">
    <property type="entry name" value="oligo_HPY"/>
    <property type="match status" value="1"/>
</dbReference>
<dbReference type="PANTHER" id="PTHR43776">
    <property type="entry name" value="TRANSPORT ATP-BINDING PROTEIN"/>
    <property type="match status" value="1"/>
</dbReference>
<gene>
    <name evidence="6" type="ORF">S03H2_09774</name>
</gene>
<keyword evidence="4" id="KW-0067">ATP-binding</keyword>
<evidence type="ECO:0000256" key="2">
    <source>
        <dbReference type="ARBA" id="ARBA00022448"/>
    </source>
</evidence>
<reference evidence="6" key="1">
    <citation type="journal article" date="2014" name="Front. Microbiol.">
        <title>High frequency of phylogenetically diverse reductive dehalogenase-homologous genes in deep subseafloor sedimentary metagenomes.</title>
        <authorList>
            <person name="Kawai M."/>
            <person name="Futagami T."/>
            <person name="Toyoda A."/>
            <person name="Takaki Y."/>
            <person name="Nishi S."/>
            <person name="Hori S."/>
            <person name="Arai W."/>
            <person name="Tsubouchi T."/>
            <person name="Morono Y."/>
            <person name="Uchiyama I."/>
            <person name="Ito T."/>
            <person name="Fujiyama A."/>
            <person name="Inagaki F."/>
            <person name="Takami H."/>
        </authorList>
    </citation>
    <scope>NUCLEOTIDE SEQUENCE</scope>
    <source>
        <strain evidence="6">Expedition CK06-06</strain>
    </source>
</reference>
<protein>
    <recommendedName>
        <fullName evidence="5">Oligopeptide/dipeptide ABC transporter C-terminal domain-containing protein</fullName>
    </recommendedName>
</protein>
<comment type="similarity">
    <text evidence="1">Belongs to the ABC transporter superfamily.</text>
</comment>
<evidence type="ECO:0000259" key="5">
    <source>
        <dbReference type="Pfam" id="PF08352"/>
    </source>
</evidence>
<dbReference type="GO" id="GO:0015833">
    <property type="term" value="P:peptide transport"/>
    <property type="evidence" value="ECO:0007669"/>
    <property type="project" value="InterPro"/>
</dbReference>
<dbReference type="Pfam" id="PF08352">
    <property type="entry name" value="oligo_HPY"/>
    <property type="match status" value="1"/>
</dbReference>
<keyword evidence="2" id="KW-0813">Transport</keyword>
<evidence type="ECO:0000256" key="3">
    <source>
        <dbReference type="ARBA" id="ARBA00022741"/>
    </source>
</evidence>
<feature type="domain" description="Oligopeptide/dipeptide ABC transporter C-terminal" evidence="5">
    <location>
        <begin position="48"/>
        <end position="106"/>
    </location>
</feature>
<accession>X1FAL1</accession>
<name>X1FAL1_9ZZZZ</name>
<keyword evidence="3" id="KW-0547">Nucleotide-binding</keyword>
<feature type="non-terminal residue" evidence="6">
    <location>
        <position position="1"/>
    </location>
</feature>
<dbReference type="PANTHER" id="PTHR43776:SF7">
    <property type="entry name" value="D,D-DIPEPTIDE TRANSPORT ATP-BINDING PROTEIN DDPF-RELATED"/>
    <property type="match status" value="1"/>
</dbReference>
<dbReference type="InterPro" id="IPR013563">
    <property type="entry name" value="Oligopep_ABC_C"/>
</dbReference>
<organism evidence="6">
    <name type="scientific">marine sediment metagenome</name>
    <dbReference type="NCBI Taxonomy" id="412755"/>
    <lineage>
        <taxon>unclassified sequences</taxon>
        <taxon>metagenomes</taxon>
        <taxon>ecological metagenomes</taxon>
    </lineage>
</organism>
<dbReference type="EMBL" id="BARU01005081">
    <property type="protein sequence ID" value="GAH26439.1"/>
    <property type="molecule type" value="Genomic_DNA"/>
</dbReference>
<dbReference type="InterPro" id="IPR050319">
    <property type="entry name" value="ABC_transp_ATP-bind"/>
</dbReference>
<comment type="caution">
    <text evidence="6">The sequence shown here is derived from an EMBL/GenBank/DDBJ whole genome shotgun (WGS) entry which is preliminary data.</text>
</comment>
<dbReference type="Gene3D" id="3.40.50.300">
    <property type="entry name" value="P-loop containing nucleotide triphosphate hydrolases"/>
    <property type="match status" value="1"/>
</dbReference>
<dbReference type="AlphaFoldDB" id="X1FAL1"/>
<proteinExistence type="inferred from homology"/>
<dbReference type="GO" id="GO:0005524">
    <property type="term" value="F:ATP binding"/>
    <property type="evidence" value="ECO:0007669"/>
    <property type="project" value="UniProtKB-KW"/>
</dbReference>
<sequence>TLNLMKDLQDEFDLTYMFISHNLSVVKHMSDRLAVMYLGKIVETTPFDIFKKSLHPYTFALVSAVPIPEPKFSGRAQILAGEVPSPIDPPPGCRFCPRCIFAQEICSVEDPPLRDVGGNHQVACHFAGELDFGRSAQQEYADSINGSTA</sequence>
<dbReference type="SUPFAM" id="SSF52540">
    <property type="entry name" value="P-loop containing nucleoside triphosphate hydrolases"/>
    <property type="match status" value="1"/>
</dbReference>
<evidence type="ECO:0000256" key="1">
    <source>
        <dbReference type="ARBA" id="ARBA00005417"/>
    </source>
</evidence>
<dbReference type="InterPro" id="IPR027417">
    <property type="entry name" value="P-loop_NTPase"/>
</dbReference>
<evidence type="ECO:0000256" key="4">
    <source>
        <dbReference type="ARBA" id="ARBA00022840"/>
    </source>
</evidence>